<evidence type="ECO:0000313" key="6">
    <source>
        <dbReference type="Ensembl" id="ENSOMYP00000129866.1"/>
    </source>
</evidence>
<protein>
    <recommendedName>
        <fullName evidence="5">AIG1-type G domain-containing protein</fullName>
    </recommendedName>
</protein>
<dbReference type="Gene3D" id="3.40.50.300">
    <property type="entry name" value="P-loop containing nucleotide triphosphate hydrolases"/>
    <property type="match status" value="1"/>
</dbReference>
<organism evidence="6 7">
    <name type="scientific">Oncorhynchus mykiss</name>
    <name type="common">Rainbow trout</name>
    <name type="synonym">Salmo gairdneri</name>
    <dbReference type="NCBI Taxonomy" id="8022"/>
    <lineage>
        <taxon>Eukaryota</taxon>
        <taxon>Metazoa</taxon>
        <taxon>Chordata</taxon>
        <taxon>Craniata</taxon>
        <taxon>Vertebrata</taxon>
        <taxon>Euteleostomi</taxon>
        <taxon>Actinopterygii</taxon>
        <taxon>Neopterygii</taxon>
        <taxon>Teleostei</taxon>
        <taxon>Protacanthopterygii</taxon>
        <taxon>Salmoniformes</taxon>
        <taxon>Salmonidae</taxon>
        <taxon>Salmoninae</taxon>
        <taxon>Oncorhynchus</taxon>
    </lineage>
</organism>
<evidence type="ECO:0000256" key="2">
    <source>
        <dbReference type="ARBA" id="ARBA00022741"/>
    </source>
</evidence>
<feature type="domain" description="AIG1-type G" evidence="5">
    <location>
        <begin position="16"/>
        <end position="216"/>
    </location>
</feature>
<reference evidence="6" key="1">
    <citation type="submission" date="2020-07" db="EMBL/GenBank/DDBJ databases">
        <title>A long reads based de novo assembly of the rainbow trout Arlee double haploid line genome.</title>
        <authorList>
            <person name="Gao G."/>
            <person name="Palti Y."/>
        </authorList>
    </citation>
    <scope>NUCLEOTIDE SEQUENCE [LARGE SCALE GENOMIC DNA]</scope>
</reference>
<dbReference type="Ensembl" id="ENSOMYT00000157157.1">
    <property type="protein sequence ID" value="ENSOMYP00000129866.1"/>
    <property type="gene ID" value="ENSOMYG00000057451.1"/>
</dbReference>
<feature type="transmembrane region" description="Helical" evidence="4">
    <location>
        <begin position="358"/>
        <end position="379"/>
    </location>
</feature>
<evidence type="ECO:0000256" key="1">
    <source>
        <dbReference type="ARBA" id="ARBA00008535"/>
    </source>
</evidence>
<dbReference type="SUPFAM" id="SSF52540">
    <property type="entry name" value="P-loop containing nucleoside triphosphate hydrolases"/>
    <property type="match status" value="1"/>
</dbReference>
<keyword evidence="4" id="KW-0472">Membrane</keyword>
<dbReference type="GeneTree" id="ENSGT01140000282522"/>
<dbReference type="InterPro" id="IPR006703">
    <property type="entry name" value="G_AIG1"/>
</dbReference>
<reference evidence="6" key="3">
    <citation type="submission" date="2025-09" db="UniProtKB">
        <authorList>
            <consortium name="Ensembl"/>
        </authorList>
    </citation>
    <scope>IDENTIFICATION</scope>
</reference>
<proteinExistence type="inferred from homology"/>
<keyword evidence="3" id="KW-0342">GTP-binding</keyword>
<dbReference type="FunFam" id="3.40.50.300:FF:000366">
    <property type="entry name" value="GTPase, IMAP family member 2"/>
    <property type="match status" value="1"/>
</dbReference>
<keyword evidence="2" id="KW-0547">Nucleotide-binding</keyword>
<keyword evidence="7" id="KW-1185">Reference proteome</keyword>
<dbReference type="InterPro" id="IPR045058">
    <property type="entry name" value="GIMA/IAN/Toc"/>
</dbReference>
<comment type="similarity">
    <text evidence="1">Belongs to the TRAFAC class TrmE-Era-EngA-EngB-Septin-like GTPase superfamily. AIG1/Toc34/Toc159-like paraseptin GTPase family. IAN subfamily.</text>
</comment>
<dbReference type="PANTHER" id="PTHR10903">
    <property type="entry name" value="GTPASE, IMAP FAMILY MEMBER-RELATED"/>
    <property type="match status" value="1"/>
</dbReference>
<dbReference type="InterPro" id="IPR027417">
    <property type="entry name" value="P-loop_NTPase"/>
</dbReference>
<dbReference type="Proteomes" id="UP000694395">
    <property type="component" value="Chromosome 17"/>
</dbReference>
<keyword evidence="4" id="KW-0812">Transmembrane</keyword>
<evidence type="ECO:0000313" key="7">
    <source>
        <dbReference type="Proteomes" id="UP000694395"/>
    </source>
</evidence>
<dbReference type="PANTHER" id="PTHR10903:SF188">
    <property type="entry name" value="GTPASE IMAP FAMILY MEMBER 2-LIKE-RELATED"/>
    <property type="match status" value="1"/>
</dbReference>
<dbReference type="Pfam" id="PF04548">
    <property type="entry name" value="AIG1"/>
    <property type="match status" value="1"/>
</dbReference>
<sequence length="380" mass="42152">MWKKACTEKSFYSGLHSDLRIVLVGKTGAGKSATGNTILGKEDAFNAEASPVSVTAETKKKRGKVGERKIDVIDTPGLFDTSVDAVKMKGEIDKCIEMSVPGPHAFLLVIRLGRFTEEERKTVKWIQDNFGAEASKYTMVLFTGEDQLGRKTAEDFVKESEELQALIAQCGGRYHFFNNVKRVDTTQVTELLRKIDEMVEENEEKYYTHEMFQKAQEILDWEKNPVVKFVKRCSLPARILTSPLWIPLLHFHPIVPSDPLNPLRSFHPLRRFFQQKQHISMMKKLNDLVWGTDKIRDQIREGADSGANTGSDGLVSTQAVPVSAPAATAAPIPAASIPATTMATTFTITIPPLANASLYLIVGAVVVCIFAVYVGLYLMG</sequence>
<dbReference type="PROSITE" id="PS51720">
    <property type="entry name" value="G_AIG1"/>
    <property type="match status" value="1"/>
</dbReference>
<accession>A0A8K9X9B7</accession>
<keyword evidence="4" id="KW-1133">Transmembrane helix</keyword>
<evidence type="ECO:0000256" key="4">
    <source>
        <dbReference type="SAM" id="Phobius"/>
    </source>
</evidence>
<evidence type="ECO:0000259" key="5">
    <source>
        <dbReference type="PROSITE" id="PS51720"/>
    </source>
</evidence>
<reference evidence="6" key="2">
    <citation type="submission" date="2025-08" db="UniProtKB">
        <authorList>
            <consortium name="Ensembl"/>
        </authorList>
    </citation>
    <scope>IDENTIFICATION</scope>
</reference>
<dbReference type="CDD" id="cd01852">
    <property type="entry name" value="AIG1"/>
    <property type="match status" value="1"/>
</dbReference>
<dbReference type="AlphaFoldDB" id="A0A8K9X9B7"/>
<name>A0A8K9X9B7_ONCMY</name>
<dbReference type="GO" id="GO:0005525">
    <property type="term" value="F:GTP binding"/>
    <property type="evidence" value="ECO:0007669"/>
    <property type="project" value="UniProtKB-KW"/>
</dbReference>
<evidence type="ECO:0000256" key="3">
    <source>
        <dbReference type="ARBA" id="ARBA00023134"/>
    </source>
</evidence>